<evidence type="ECO:0000256" key="4">
    <source>
        <dbReference type="ARBA" id="ARBA00025740"/>
    </source>
</evidence>
<dbReference type="InterPro" id="IPR036322">
    <property type="entry name" value="WD40_repeat_dom_sf"/>
</dbReference>
<dbReference type="Proteomes" id="UP000033647">
    <property type="component" value="Unassembled WGS sequence"/>
</dbReference>
<evidence type="ECO:0000256" key="5">
    <source>
        <dbReference type="SAM" id="MobiDB-lite"/>
    </source>
</evidence>
<dbReference type="OrthoDB" id="1667587at2759"/>
<reference evidence="6 7" key="1">
    <citation type="submission" date="2015-03" db="EMBL/GenBank/DDBJ databases">
        <title>RNA-seq based gene annotation and comparative genomics of four Zymoseptoria species reveal species-specific pathogenicity related genes and transposable element activity.</title>
        <authorList>
            <person name="Grandaubert J."/>
            <person name="Bhattacharyya A."/>
            <person name="Stukenbrock E.H."/>
        </authorList>
    </citation>
    <scope>NUCLEOTIDE SEQUENCE [LARGE SCALE GENOMIC DNA]</scope>
    <source>
        <strain evidence="6 7">Zb18110</strain>
    </source>
</reference>
<name>A0A0F4GXH7_9PEZI</name>
<feature type="compositionally biased region" description="Low complexity" evidence="5">
    <location>
        <begin position="141"/>
        <end position="150"/>
    </location>
</feature>
<dbReference type="STRING" id="1047168.A0A0F4GXH7"/>
<evidence type="ECO:0000256" key="3">
    <source>
        <dbReference type="ARBA" id="ARBA00022737"/>
    </source>
</evidence>
<keyword evidence="3" id="KW-0677">Repeat</keyword>
<dbReference type="Gene3D" id="2.130.10.10">
    <property type="entry name" value="YVTN repeat-like/Quinoprotein amine dehydrogenase"/>
    <property type="match status" value="1"/>
</dbReference>
<dbReference type="AlphaFoldDB" id="A0A0F4GXH7"/>
<dbReference type="EMBL" id="LAFY01000262">
    <property type="protein sequence ID" value="KJY01934.1"/>
    <property type="molecule type" value="Genomic_DNA"/>
</dbReference>
<evidence type="ECO:0000256" key="1">
    <source>
        <dbReference type="ARBA" id="ARBA00004148"/>
    </source>
</evidence>
<dbReference type="InterPro" id="IPR015943">
    <property type="entry name" value="WD40/YVTN_repeat-like_dom_sf"/>
</dbReference>
<sequence>MNTRQAIQPSNTPNVLSISISASRRRFIAGLADGFRVFRLDNCLTTYHPTLPSPYGASITAVLDDRYLAYVPTHKSEDGSGPNVVIFWDCVLERELARLDLHEQVLGLRLSSQWMAVILQERTILFQHQEIHPQTPPSPPSSEDVSSSDSLDPKDESWRIPNRVHSLHNTSNNPFALGCLTNDLLILPAQSTGQIQLISLQPKASTNKRVVRAHNSSLRCIALSSDGSLLVTTSEQGTLLRVFATSTLDQIEEFRRGLDHAIIYDLAFSPGNRWLASTSDKGTLHVFDLRPSDTQVRTPAPSTTAPSHRPARLSNLASVAPSMTSAPIAPSAAGQATSIQEYYNLLPIPPPVIAPPTGSSQSTFASAFKNAPFASRLLSDSRSAASHSFHLGSDPAHWQTGRPEYSWTVLPSGGRKRVRNEVQPRPGEPSGRAVKGVLTFMPAGWNADGDEDASEESVKMVVIGGGVEGRWEEFQLRRGETGGGLHGWILERRGFRRFLTRQFVE</sequence>
<comment type="similarity">
    <text evidence="4">Belongs to the WD repeat PROPPIN family.</text>
</comment>
<accession>A0A0F4GXH7</accession>
<dbReference type="PANTHER" id="PTHR11227">
    <property type="entry name" value="WD-REPEAT PROTEIN INTERACTING WITH PHOSPHOINOSIDES WIPI -RELATED"/>
    <property type="match status" value="1"/>
</dbReference>
<dbReference type="SMART" id="SM00320">
    <property type="entry name" value="WD40"/>
    <property type="match status" value="3"/>
</dbReference>
<dbReference type="InterPro" id="IPR048720">
    <property type="entry name" value="PROPPIN"/>
</dbReference>
<gene>
    <name evidence="6" type="ORF">TI39_contig270g00002</name>
</gene>
<dbReference type="InterPro" id="IPR001680">
    <property type="entry name" value="WD40_rpt"/>
</dbReference>
<dbReference type="SUPFAM" id="SSF50978">
    <property type="entry name" value="WD40 repeat-like"/>
    <property type="match status" value="1"/>
</dbReference>
<dbReference type="GO" id="GO:0005774">
    <property type="term" value="C:vacuolar membrane"/>
    <property type="evidence" value="ECO:0007669"/>
    <property type="project" value="UniProtKB-SubCell"/>
</dbReference>
<proteinExistence type="inferred from homology"/>
<comment type="subcellular location">
    <subcellularLocation>
        <location evidence="1">Vacuole membrane</location>
        <topology evidence="1">Peripheral membrane protein</topology>
    </subcellularLocation>
</comment>
<evidence type="ECO:0000256" key="2">
    <source>
        <dbReference type="ARBA" id="ARBA00022574"/>
    </source>
</evidence>
<comment type="caution">
    <text evidence="6">The sequence shown here is derived from an EMBL/GenBank/DDBJ whole genome shotgun (WGS) entry which is preliminary data.</text>
</comment>
<evidence type="ECO:0000313" key="7">
    <source>
        <dbReference type="Proteomes" id="UP000033647"/>
    </source>
</evidence>
<organism evidence="6 7">
    <name type="scientific">Zymoseptoria brevis</name>
    <dbReference type="NCBI Taxonomy" id="1047168"/>
    <lineage>
        <taxon>Eukaryota</taxon>
        <taxon>Fungi</taxon>
        <taxon>Dikarya</taxon>
        <taxon>Ascomycota</taxon>
        <taxon>Pezizomycotina</taxon>
        <taxon>Dothideomycetes</taxon>
        <taxon>Dothideomycetidae</taxon>
        <taxon>Mycosphaerellales</taxon>
        <taxon>Mycosphaerellaceae</taxon>
        <taxon>Zymoseptoria</taxon>
    </lineage>
</organism>
<feature type="region of interest" description="Disordered" evidence="5">
    <location>
        <begin position="131"/>
        <end position="155"/>
    </location>
</feature>
<dbReference type="Pfam" id="PF21032">
    <property type="entry name" value="PROPPIN"/>
    <property type="match status" value="1"/>
</dbReference>
<protein>
    <submittedName>
        <fullName evidence="6">WD40 repeat-like protein</fullName>
    </submittedName>
</protein>
<evidence type="ECO:0000313" key="6">
    <source>
        <dbReference type="EMBL" id="KJY01934.1"/>
    </source>
</evidence>
<keyword evidence="7" id="KW-1185">Reference proteome</keyword>
<keyword evidence="2" id="KW-0853">WD repeat</keyword>